<reference evidence="2" key="1">
    <citation type="submission" date="2020-02" db="EMBL/GenBank/DDBJ databases">
        <authorList>
            <person name="Meier V. D."/>
        </authorList>
    </citation>
    <scope>NUCLEOTIDE SEQUENCE</scope>
    <source>
        <strain evidence="2">AVDCRST_MAG89</strain>
    </source>
</reference>
<accession>A0A6J4LTL9</accession>
<dbReference type="InterPro" id="IPR029044">
    <property type="entry name" value="Nucleotide-diphossugar_trans"/>
</dbReference>
<name>A0A6J4LTL9_9BACT</name>
<feature type="domain" description="Glycosyltransferase 2-like" evidence="1">
    <location>
        <begin position="11"/>
        <end position="133"/>
    </location>
</feature>
<dbReference type="Pfam" id="PF00535">
    <property type="entry name" value="Glycos_transf_2"/>
    <property type="match status" value="1"/>
</dbReference>
<gene>
    <name evidence="2" type="ORF">AVDCRST_MAG89-2639</name>
</gene>
<evidence type="ECO:0000313" key="2">
    <source>
        <dbReference type="EMBL" id="CAA9341516.1"/>
    </source>
</evidence>
<dbReference type="InterPro" id="IPR050834">
    <property type="entry name" value="Glycosyltransf_2"/>
</dbReference>
<dbReference type="CDD" id="cd00761">
    <property type="entry name" value="Glyco_tranf_GTA_type"/>
    <property type="match status" value="1"/>
</dbReference>
<dbReference type="PANTHER" id="PTHR43685:SF2">
    <property type="entry name" value="GLYCOSYLTRANSFERASE 2-LIKE DOMAIN-CONTAINING PROTEIN"/>
    <property type="match status" value="1"/>
</dbReference>
<dbReference type="PANTHER" id="PTHR43685">
    <property type="entry name" value="GLYCOSYLTRANSFERASE"/>
    <property type="match status" value="1"/>
</dbReference>
<dbReference type="Gene3D" id="3.90.550.10">
    <property type="entry name" value="Spore Coat Polysaccharide Biosynthesis Protein SpsA, Chain A"/>
    <property type="match status" value="1"/>
</dbReference>
<dbReference type="InterPro" id="IPR001173">
    <property type="entry name" value="Glyco_trans_2-like"/>
</dbReference>
<dbReference type="AlphaFoldDB" id="A0A6J4LTL9"/>
<protein>
    <recommendedName>
        <fullName evidence="1">Glycosyltransferase 2-like domain-containing protein</fullName>
    </recommendedName>
</protein>
<dbReference type="SUPFAM" id="SSF53448">
    <property type="entry name" value="Nucleotide-diphospho-sugar transferases"/>
    <property type="match status" value="1"/>
</dbReference>
<dbReference type="EMBL" id="CADCTV010000554">
    <property type="protein sequence ID" value="CAA9341516.1"/>
    <property type="molecule type" value="Genomic_DNA"/>
</dbReference>
<proteinExistence type="predicted"/>
<evidence type="ECO:0000259" key="1">
    <source>
        <dbReference type="Pfam" id="PF00535"/>
    </source>
</evidence>
<organism evidence="2">
    <name type="scientific">uncultured Gemmatimonadota bacterium</name>
    <dbReference type="NCBI Taxonomy" id="203437"/>
    <lineage>
        <taxon>Bacteria</taxon>
        <taxon>Pseudomonadati</taxon>
        <taxon>Gemmatimonadota</taxon>
        <taxon>environmental samples</taxon>
    </lineage>
</organism>
<sequence length="349" mass="36911">MSTTDAPDLVSVVVPCHNAEPFVAETLESVLGQSHPAVEAIVVDDASTDGSWEIVQGFAARYPDRVRALRLERNRGGGHARNRGAELARGAYLMFLDADDLIAAAALAALVAAVRDAPGTLAAGDSRMLEQDGTGAWVEGAASAALPDADPAVALRQWLLGTAWVPTCSLLWRRDAYEATGGWDDELARNQDGDIAMRALAGGARVTCIPRTVGYYRMHGTTRISVSRNFVAPGKLQSQLRVLDRLSALLESQGRLSAYRRALGTAYHDVALMGFQNGHHELARTSLAQGRALGGASVVSATVPGRALERVLGLERKERVAQALARAGLLTRGRRTLAGLHARAAGGGP</sequence>